<feature type="domain" description="Phospholipid/glycerol acyltransferase" evidence="8">
    <location>
        <begin position="88"/>
        <end position="203"/>
    </location>
</feature>
<keyword evidence="4" id="KW-0443">Lipid metabolism</keyword>
<evidence type="ECO:0000313" key="10">
    <source>
        <dbReference type="Proteomes" id="UP000049455"/>
    </source>
</evidence>
<dbReference type="PANTHER" id="PTHR10434:SF64">
    <property type="entry name" value="1-ACYL-SN-GLYCEROL-3-PHOSPHATE ACYLTRANSFERASE-RELATED"/>
    <property type="match status" value="1"/>
</dbReference>
<keyword evidence="7" id="KW-1133">Transmembrane helix</keyword>
<dbReference type="EMBL" id="CYPR01000157">
    <property type="protein sequence ID" value="CUH39585.1"/>
    <property type="molecule type" value="Genomic_DNA"/>
</dbReference>
<protein>
    <submittedName>
        <fullName evidence="9">2-acyl-glycerophospho-ethanolamine acyltransferase</fullName>
    </submittedName>
</protein>
<keyword evidence="2" id="KW-0444">Lipid biosynthesis</keyword>
<evidence type="ECO:0000256" key="7">
    <source>
        <dbReference type="SAM" id="Phobius"/>
    </source>
</evidence>
<dbReference type="GO" id="GO:0006654">
    <property type="term" value="P:phosphatidic acid biosynthetic process"/>
    <property type="evidence" value="ECO:0007669"/>
    <property type="project" value="TreeGrafter"/>
</dbReference>
<evidence type="ECO:0000256" key="4">
    <source>
        <dbReference type="ARBA" id="ARBA00023098"/>
    </source>
</evidence>
<dbReference type="InterPro" id="IPR002123">
    <property type="entry name" value="Plipid/glycerol_acylTrfase"/>
</dbReference>
<evidence type="ECO:0000256" key="5">
    <source>
        <dbReference type="ARBA" id="ARBA00023315"/>
    </source>
</evidence>
<keyword evidence="3 9" id="KW-0808">Transferase</keyword>
<dbReference type="OrthoDB" id="9806880at2"/>
<dbReference type="Proteomes" id="UP000049455">
    <property type="component" value="Unassembled WGS sequence"/>
</dbReference>
<dbReference type="SUPFAM" id="SSF69593">
    <property type="entry name" value="Glycerol-3-phosphate (1)-acyltransferase"/>
    <property type="match status" value="1"/>
</dbReference>
<name>A0A0M7BE04_9RHOB</name>
<dbReference type="Pfam" id="PF01553">
    <property type="entry name" value="Acyltransferase"/>
    <property type="match status" value="1"/>
</dbReference>
<evidence type="ECO:0000259" key="8">
    <source>
        <dbReference type="SMART" id="SM00563"/>
    </source>
</evidence>
<evidence type="ECO:0000313" key="9">
    <source>
        <dbReference type="EMBL" id="CUH39585.1"/>
    </source>
</evidence>
<sequence>MTWNGAVSPPRRGLGGAGWMRAIGRGAAIACVTFGGLALLAVTRLIERPVHGLHRPWTPYLAQAVCRAALRILGLRLKVRGTVMAGRGAVVANHTSWLDIYVLNARKRIYFVAKDEVAEWPGIGLLARATGTVFIRRDAREARRQQAIFEDRLGVGHRLLFFPEGTSTDGLRVLPFKTTLFQAFLSPALRDTLQLQPVTVNYHSPEGERPDFYGWWGNQDFGEHLLRMLAARRHGWVEVVYHPPLRVADFADRKALARAAETAVRSAFTGDGRRPPEIGASLESALQEGSAGPHS</sequence>
<evidence type="ECO:0000256" key="6">
    <source>
        <dbReference type="SAM" id="MobiDB-lite"/>
    </source>
</evidence>
<evidence type="ECO:0000256" key="1">
    <source>
        <dbReference type="ARBA" id="ARBA00005189"/>
    </source>
</evidence>
<evidence type="ECO:0000256" key="3">
    <source>
        <dbReference type="ARBA" id="ARBA00022679"/>
    </source>
</evidence>
<feature type="transmembrane region" description="Helical" evidence="7">
    <location>
        <begin position="22"/>
        <end position="46"/>
    </location>
</feature>
<accession>A0A0M7BE04</accession>
<dbReference type="AlphaFoldDB" id="A0A0M7BE04"/>
<gene>
    <name evidence="9" type="ORF">JSE7799_02312</name>
</gene>
<feature type="region of interest" description="Disordered" evidence="6">
    <location>
        <begin position="267"/>
        <end position="295"/>
    </location>
</feature>
<keyword evidence="7" id="KW-0472">Membrane</keyword>
<evidence type="ECO:0000256" key="2">
    <source>
        <dbReference type="ARBA" id="ARBA00022516"/>
    </source>
</evidence>
<dbReference type="SMART" id="SM00563">
    <property type="entry name" value="PlsC"/>
    <property type="match status" value="1"/>
</dbReference>
<dbReference type="PANTHER" id="PTHR10434">
    <property type="entry name" value="1-ACYL-SN-GLYCEROL-3-PHOSPHATE ACYLTRANSFERASE"/>
    <property type="match status" value="1"/>
</dbReference>
<reference evidence="9 10" key="1">
    <citation type="submission" date="2015-09" db="EMBL/GenBank/DDBJ databases">
        <authorList>
            <person name="Jackson K.R."/>
            <person name="Lunt B.L."/>
            <person name="Fisher J.N.B."/>
            <person name="Gardner A.V."/>
            <person name="Bailey M.E."/>
            <person name="Deus L.M."/>
            <person name="Earl A.S."/>
            <person name="Gibby P.D."/>
            <person name="Hartmann K.A."/>
            <person name="Liu J.E."/>
            <person name="Manci A.M."/>
            <person name="Nielsen D.A."/>
            <person name="Solomon M.B."/>
            <person name="Breakwell D.P."/>
            <person name="Burnett S.H."/>
            <person name="Grose J.H."/>
        </authorList>
    </citation>
    <scope>NUCLEOTIDE SEQUENCE [LARGE SCALE GENOMIC DNA]</scope>
    <source>
        <strain evidence="9 10">CECT 7799</strain>
    </source>
</reference>
<comment type="pathway">
    <text evidence="1">Lipid metabolism.</text>
</comment>
<dbReference type="STRING" id="313367.JSE7799_02312"/>
<dbReference type="CDD" id="cd07989">
    <property type="entry name" value="LPLAT_AGPAT-like"/>
    <property type="match status" value="1"/>
</dbReference>
<organism evidence="9 10">
    <name type="scientific">Jannaschia seosinensis</name>
    <dbReference type="NCBI Taxonomy" id="313367"/>
    <lineage>
        <taxon>Bacteria</taxon>
        <taxon>Pseudomonadati</taxon>
        <taxon>Pseudomonadota</taxon>
        <taxon>Alphaproteobacteria</taxon>
        <taxon>Rhodobacterales</taxon>
        <taxon>Roseobacteraceae</taxon>
        <taxon>Jannaschia</taxon>
    </lineage>
</organism>
<keyword evidence="10" id="KW-1185">Reference proteome</keyword>
<keyword evidence="5 9" id="KW-0012">Acyltransferase</keyword>
<dbReference type="GO" id="GO:0003841">
    <property type="term" value="F:1-acylglycerol-3-phosphate O-acyltransferase activity"/>
    <property type="evidence" value="ECO:0007669"/>
    <property type="project" value="TreeGrafter"/>
</dbReference>
<proteinExistence type="predicted"/>
<keyword evidence="7" id="KW-0812">Transmembrane</keyword>